<accession>A0A392TNN6</accession>
<feature type="region of interest" description="Disordered" evidence="1">
    <location>
        <begin position="1"/>
        <end position="23"/>
    </location>
</feature>
<evidence type="ECO:0000256" key="1">
    <source>
        <dbReference type="SAM" id="MobiDB-lite"/>
    </source>
</evidence>
<evidence type="ECO:0000313" key="3">
    <source>
        <dbReference type="Proteomes" id="UP000265520"/>
    </source>
</evidence>
<dbReference type="AlphaFoldDB" id="A0A392TNN6"/>
<reference evidence="2 3" key="1">
    <citation type="journal article" date="2018" name="Front. Plant Sci.">
        <title>Red Clover (Trifolium pratense) and Zigzag Clover (T. medium) - A Picture of Genomic Similarities and Differences.</title>
        <authorList>
            <person name="Dluhosova J."/>
            <person name="Istvanek J."/>
            <person name="Nedelnik J."/>
            <person name="Repkova J."/>
        </authorList>
    </citation>
    <scope>NUCLEOTIDE SEQUENCE [LARGE SCALE GENOMIC DNA]</scope>
    <source>
        <strain evidence="3">cv. 10/8</strain>
        <tissue evidence="2">Leaf</tissue>
    </source>
</reference>
<dbReference type="Proteomes" id="UP000265520">
    <property type="component" value="Unassembled WGS sequence"/>
</dbReference>
<feature type="compositionally biased region" description="Low complexity" evidence="1">
    <location>
        <begin position="14"/>
        <end position="23"/>
    </location>
</feature>
<keyword evidence="3" id="KW-1185">Reference proteome</keyword>
<sequence>MAEHDSSQAHVDDTSSTSNQNTTAKKNNFHSAFAFTTCSTTLFLPLMKKLSKQQPPSKLAILIFGIV</sequence>
<evidence type="ECO:0000313" key="2">
    <source>
        <dbReference type="EMBL" id="MCI61756.1"/>
    </source>
</evidence>
<dbReference type="EMBL" id="LXQA010605683">
    <property type="protein sequence ID" value="MCI61756.1"/>
    <property type="molecule type" value="Genomic_DNA"/>
</dbReference>
<feature type="compositionally biased region" description="Basic and acidic residues" evidence="1">
    <location>
        <begin position="1"/>
        <end position="13"/>
    </location>
</feature>
<protein>
    <submittedName>
        <fullName evidence="2">Uncharacterized protein</fullName>
    </submittedName>
</protein>
<proteinExistence type="predicted"/>
<organism evidence="2 3">
    <name type="scientific">Trifolium medium</name>
    <dbReference type="NCBI Taxonomy" id="97028"/>
    <lineage>
        <taxon>Eukaryota</taxon>
        <taxon>Viridiplantae</taxon>
        <taxon>Streptophyta</taxon>
        <taxon>Embryophyta</taxon>
        <taxon>Tracheophyta</taxon>
        <taxon>Spermatophyta</taxon>
        <taxon>Magnoliopsida</taxon>
        <taxon>eudicotyledons</taxon>
        <taxon>Gunneridae</taxon>
        <taxon>Pentapetalae</taxon>
        <taxon>rosids</taxon>
        <taxon>fabids</taxon>
        <taxon>Fabales</taxon>
        <taxon>Fabaceae</taxon>
        <taxon>Papilionoideae</taxon>
        <taxon>50 kb inversion clade</taxon>
        <taxon>NPAAA clade</taxon>
        <taxon>Hologalegina</taxon>
        <taxon>IRL clade</taxon>
        <taxon>Trifolieae</taxon>
        <taxon>Trifolium</taxon>
    </lineage>
</organism>
<comment type="caution">
    <text evidence="2">The sequence shown here is derived from an EMBL/GenBank/DDBJ whole genome shotgun (WGS) entry which is preliminary data.</text>
</comment>
<name>A0A392TNN6_9FABA</name>